<dbReference type="Pfam" id="PF04851">
    <property type="entry name" value="ResIII"/>
    <property type="match status" value="1"/>
</dbReference>
<accession>A0ABQ7GMW0</accession>
<keyword evidence="4" id="KW-1185">Reference proteome</keyword>
<evidence type="ECO:0000256" key="1">
    <source>
        <dbReference type="SAM" id="MobiDB-lite"/>
    </source>
</evidence>
<dbReference type="GO" id="GO:0016787">
    <property type="term" value="F:hydrolase activity"/>
    <property type="evidence" value="ECO:0007669"/>
    <property type="project" value="UniProtKB-KW"/>
</dbReference>
<gene>
    <name evidence="3" type="ORF">DUNSADRAFT_6656</name>
</gene>
<reference evidence="3" key="1">
    <citation type="submission" date="2017-08" db="EMBL/GenBank/DDBJ databases">
        <authorList>
            <person name="Polle J.E."/>
            <person name="Barry K."/>
            <person name="Cushman J."/>
            <person name="Schmutz J."/>
            <person name="Tran D."/>
            <person name="Hathwaick L.T."/>
            <person name="Yim W.C."/>
            <person name="Jenkins J."/>
            <person name="Mckie-Krisberg Z.M."/>
            <person name="Prochnik S."/>
            <person name="Lindquist E."/>
            <person name="Dockter R.B."/>
            <person name="Adam C."/>
            <person name="Molina H."/>
            <person name="Bunkerborg J."/>
            <person name="Jin E."/>
            <person name="Buchheim M."/>
            <person name="Magnuson J."/>
        </authorList>
    </citation>
    <scope>NUCLEOTIDE SEQUENCE</scope>
    <source>
        <strain evidence="3">CCAP 19/18</strain>
    </source>
</reference>
<dbReference type="SMART" id="SM00487">
    <property type="entry name" value="DEXDc"/>
    <property type="match status" value="1"/>
</dbReference>
<dbReference type="PROSITE" id="PS51192">
    <property type="entry name" value="HELICASE_ATP_BIND_1"/>
    <property type="match status" value="1"/>
</dbReference>
<dbReference type="EMBL" id="MU069682">
    <property type="protein sequence ID" value="KAF5835945.1"/>
    <property type="molecule type" value="Genomic_DNA"/>
</dbReference>
<dbReference type="PANTHER" id="PTHR14074:SF16">
    <property type="entry name" value="ANTIVIRAL INNATE IMMUNE RESPONSE RECEPTOR RIG-I"/>
    <property type="match status" value="1"/>
</dbReference>
<protein>
    <submittedName>
        <fullName evidence="3">P-loop containing nucleoside triphosphate hydrolase protein</fullName>
    </submittedName>
</protein>
<feature type="domain" description="Helicase ATP-binding" evidence="2">
    <location>
        <begin position="183"/>
        <end position="349"/>
    </location>
</feature>
<dbReference type="SUPFAM" id="SSF52540">
    <property type="entry name" value="P-loop containing nucleoside triphosphate hydrolases"/>
    <property type="match status" value="1"/>
</dbReference>
<dbReference type="InterPro" id="IPR006935">
    <property type="entry name" value="Helicase/UvrB_N"/>
</dbReference>
<dbReference type="Gene3D" id="3.40.50.300">
    <property type="entry name" value="P-loop containing nucleotide triphosphate hydrolases"/>
    <property type="match status" value="1"/>
</dbReference>
<keyword evidence="3" id="KW-0378">Hydrolase</keyword>
<dbReference type="InterPro" id="IPR014001">
    <property type="entry name" value="Helicase_ATP-bd"/>
</dbReference>
<dbReference type="InterPro" id="IPR051363">
    <property type="entry name" value="RLR_Helicase"/>
</dbReference>
<evidence type="ECO:0000313" key="3">
    <source>
        <dbReference type="EMBL" id="KAF5835945.1"/>
    </source>
</evidence>
<feature type="region of interest" description="Disordered" evidence="1">
    <location>
        <begin position="35"/>
        <end position="68"/>
    </location>
</feature>
<dbReference type="InterPro" id="IPR027417">
    <property type="entry name" value="P-loop_NTPase"/>
</dbReference>
<name>A0ABQ7GMW0_DUNSA</name>
<dbReference type="Proteomes" id="UP000815325">
    <property type="component" value="Unassembled WGS sequence"/>
</dbReference>
<evidence type="ECO:0000259" key="2">
    <source>
        <dbReference type="PROSITE" id="PS51192"/>
    </source>
</evidence>
<dbReference type="PANTHER" id="PTHR14074">
    <property type="entry name" value="HELICASE WITH DEATH DOMAIN-RELATED"/>
    <property type="match status" value="1"/>
</dbReference>
<comment type="caution">
    <text evidence="3">The sequence shown here is derived from an EMBL/GenBank/DDBJ whole genome shotgun (WGS) entry which is preliminary data.</text>
</comment>
<sequence length="349" mass="37900">MASAAVACIQASGLFPSASHPFWQLTVDAVTSRCAGPSPAPVVESSSSSSEEEDETGPPSDSATPTNPLAALPDAQAMADYLVSELAEQPALGEKFRKSAEILGPDKLWELLLLTGQKIRDNDPIMIDQKGKKRTGGGVFLQLLKPVEAQLKRKREVPQENPGSQRPRLALRPYQAEAVKAIESQRPEKRNWVVAAPTNSGKTAIFVTVARNLLAKKPAAKVVVVVPTLALLDQQSRAFESNGGFRMAQDSKFRSAGLPVVDWFCGDKPFPPSSGPHSAWDDELEHLSVLVFEANTFLNLLKRDASGHVRARMADVDLLVLDECHHCSKEHPYAGIMGYYFASPKKPQV</sequence>
<proteinExistence type="predicted"/>
<organism evidence="3 4">
    <name type="scientific">Dunaliella salina</name>
    <name type="common">Green alga</name>
    <name type="synonym">Protococcus salinus</name>
    <dbReference type="NCBI Taxonomy" id="3046"/>
    <lineage>
        <taxon>Eukaryota</taxon>
        <taxon>Viridiplantae</taxon>
        <taxon>Chlorophyta</taxon>
        <taxon>core chlorophytes</taxon>
        <taxon>Chlorophyceae</taxon>
        <taxon>CS clade</taxon>
        <taxon>Chlamydomonadales</taxon>
        <taxon>Dunaliellaceae</taxon>
        <taxon>Dunaliella</taxon>
    </lineage>
</organism>
<evidence type="ECO:0000313" key="4">
    <source>
        <dbReference type="Proteomes" id="UP000815325"/>
    </source>
</evidence>
<dbReference type="Gene3D" id="1.10.10.1440">
    <property type="entry name" value="PHAX RNA-binding domain"/>
    <property type="match status" value="1"/>
</dbReference>
<dbReference type="InterPro" id="IPR038092">
    <property type="entry name" value="PHAX_RNA-binding_sf"/>
</dbReference>
<feature type="compositionally biased region" description="Low complexity" evidence="1">
    <location>
        <begin position="35"/>
        <end position="49"/>
    </location>
</feature>